<dbReference type="Gene3D" id="1.10.10.1320">
    <property type="entry name" value="Anti-sigma factor, zinc-finger domain"/>
    <property type="match status" value="1"/>
</dbReference>
<dbReference type="EMBL" id="VBOX01000017">
    <property type="protein sequence ID" value="TMQ65677.1"/>
    <property type="molecule type" value="Genomic_DNA"/>
</dbReference>
<gene>
    <name evidence="2" type="ORF">E6K74_07640</name>
    <name evidence="3" type="ORF">E6K77_02460</name>
</gene>
<evidence type="ECO:0000259" key="1">
    <source>
        <dbReference type="Pfam" id="PF13490"/>
    </source>
</evidence>
<reference evidence="4 5" key="1">
    <citation type="journal article" date="2019" name="Nat. Microbiol.">
        <title>Mediterranean grassland soil C-N compound turnover is dependent on rainfall and depth, and is mediated by genomically divergent microorganisms.</title>
        <authorList>
            <person name="Diamond S."/>
            <person name="Andeer P.F."/>
            <person name="Li Z."/>
            <person name="Crits-Christoph A."/>
            <person name="Burstein D."/>
            <person name="Anantharaman K."/>
            <person name="Lane K.R."/>
            <person name="Thomas B.C."/>
            <person name="Pan C."/>
            <person name="Northen T.R."/>
            <person name="Banfield J.F."/>
        </authorList>
    </citation>
    <scope>NUCLEOTIDE SEQUENCE [LARGE SCALE GENOMIC DNA]</scope>
    <source>
        <strain evidence="2">WS_4</strain>
        <strain evidence="3">WS_7</strain>
    </source>
</reference>
<organism evidence="3 4">
    <name type="scientific">Eiseniibacteriota bacterium</name>
    <dbReference type="NCBI Taxonomy" id="2212470"/>
    <lineage>
        <taxon>Bacteria</taxon>
        <taxon>Candidatus Eiseniibacteriota</taxon>
    </lineage>
</organism>
<evidence type="ECO:0000313" key="5">
    <source>
        <dbReference type="Proteomes" id="UP000319829"/>
    </source>
</evidence>
<dbReference type="InterPro" id="IPR041916">
    <property type="entry name" value="Anti_sigma_zinc_sf"/>
</dbReference>
<dbReference type="Proteomes" id="UP000319829">
    <property type="component" value="Unassembled WGS sequence"/>
</dbReference>
<protein>
    <submittedName>
        <fullName evidence="3">Zf-HC2 domain-containing protein</fullName>
    </submittedName>
</protein>
<dbReference type="Pfam" id="PF13490">
    <property type="entry name" value="zf-HC2"/>
    <property type="match status" value="1"/>
</dbReference>
<name>A0A538TPX3_UNCEI</name>
<comment type="caution">
    <text evidence="3">The sequence shown here is derived from an EMBL/GenBank/DDBJ whole genome shotgun (WGS) entry which is preliminary data.</text>
</comment>
<accession>A0A538TPX3</accession>
<feature type="domain" description="Putative zinc-finger" evidence="1">
    <location>
        <begin position="3"/>
        <end position="36"/>
    </location>
</feature>
<dbReference type="AlphaFoldDB" id="A0A538TPX3"/>
<dbReference type="Proteomes" id="UP000317366">
    <property type="component" value="Unassembled WGS sequence"/>
</dbReference>
<sequence>MNCRSAESLFSSYIEDEISQEERRALEAHFMGCRSCTLGMREVRATMGLMERMPQVAPSAHFDEDVFARIRSGEGLRPSPAELIRELFSPARLRPAFMVGAGVCAVFIAVMLSPVGQGRLHPKSTNPGVAIRELAPTAGAPREMGPSAPTAPVSEIERTAAPVNRDVAPVVASVPTRAAMRDSVVDGTVPQQRYTDEIINDKFYLERGAEGQDPTVVPVNQTPDDGVYIIF</sequence>
<proteinExistence type="predicted"/>
<dbReference type="EMBL" id="VBOU01000078">
    <property type="protein sequence ID" value="TMQ53991.1"/>
    <property type="molecule type" value="Genomic_DNA"/>
</dbReference>
<evidence type="ECO:0000313" key="4">
    <source>
        <dbReference type="Proteomes" id="UP000317366"/>
    </source>
</evidence>
<evidence type="ECO:0000313" key="3">
    <source>
        <dbReference type="EMBL" id="TMQ65677.1"/>
    </source>
</evidence>
<dbReference type="InterPro" id="IPR027383">
    <property type="entry name" value="Znf_put"/>
</dbReference>
<evidence type="ECO:0000313" key="2">
    <source>
        <dbReference type="EMBL" id="TMQ53991.1"/>
    </source>
</evidence>